<feature type="binding site" description="in other chain" evidence="4">
    <location>
        <begin position="180"/>
        <end position="183"/>
    </location>
    <ligand>
        <name>dUMP</name>
        <dbReference type="ChEBI" id="CHEBI:246422"/>
        <note>ligand shared between dimeric partners</note>
    </ligand>
</feature>
<dbReference type="AlphaFoldDB" id="A0A167FWD9"/>
<dbReference type="PANTHER" id="PTHR11548">
    <property type="entry name" value="THYMIDYLATE SYNTHASE 1"/>
    <property type="match status" value="1"/>
</dbReference>
<feature type="binding site" description="in other chain" evidence="4">
    <location>
        <position position="22"/>
    </location>
    <ligand>
        <name>dUMP</name>
        <dbReference type="ChEBI" id="CHEBI:246422"/>
        <note>ligand shared between dimeric partners</note>
    </ligand>
</feature>
<sequence length="283" mass="32439">MSQYLDLCQRIVDEGKWVENKRTGKRCLTIINADLTYHVDKNEFPLDTTRKSFWKAAIAELLGYLRGYDSAAQFREIGCNTWNANANENQDWLNNPNRKGEDDMGFVYGAVARNFPKPDGGSVDLIKQVINDLSKGIDNRGEIITFYHPGSFHLGCLRPCMFQHQFSILDGVLYLNSYQRSQDVPLGGNFNAIQVFTLLKLVAQITGLEAGKAFHKIVNAHIYEDQLELMRDVQLKRTPFESPQLHINPEIKTFEDLETWVTLGDFEVTNYQHHEAIQYPFSV</sequence>
<dbReference type="PANTHER" id="PTHR11548:SF9">
    <property type="entry name" value="THYMIDYLATE SYNTHASE"/>
    <property type="match status" value="1"/>
</dbReference>
<dbReference type="CDD" id="cd00351">
    <property type="entry name" value="TS_Pyrimidine_HMase"/>
    <property type="match status" value="1"/>
</dbReference>
<gene>
    <name evidence="4" type="primary">thyA</name>
    <name evidence="6" type="ORF">N476_08745</name>
</gene>
<keyword evidence="4" id="KW-0963">Cytoplasm</keyword>
<evidence type="ECO:0000256" key="1">
    <source>
        <dbReference type="ARBA" id="ARBA00011947"/>
    </source>
</evidence>
<comment type="similarity">
    <text evidence="4">Belongs to the thymidylate synthase family. Bacterial-type ThyA subfamily.</text>
</comment>
<dbReference type="NCBIfam" id="TIGR03284">
    <property type="entry name" value="thym_sym"/>
    <property type="match status" value="1"/>
</dbReference>
<dbReference type="HAMAP" id="MF_00008">
    <property type="entry name" value="Thymidy_synth_bact"/>
    <property type="match status" value="1"/>
</dbReference>
<protein>
    <recommendedName>
        <fullName evidence="1 4">Thymidylate synthase</fullName>
        <shortName evidence="4">TS</shortName>
        <shortName evidence="4">TSase</shortName>
        <ecNumber evidence="1 4">2.1.1.45</ecNumber>
    </recommendedName>
</protein>
<feature type="active site" description="Nucleophile" evidence="4">
    <location>
        <position position="160"/>
    </location>
</feature>
<dbReference type="SUPFAM" id="SSF55831">
    <property type="entry name" value="Thymidylate synthase/dCMP hydroxymethylase"/>
    <property type="match status" value="1"/>
</dbReference>
<dbReference type="GO" id="GO:0005829">
    <property type="term" value="C:cytosol"/>
    <property type="evidence" value="ECO:0007669"/>
    <property type="project" value="TreeGrafter"/>
</dbReference>
<dbReference type="PRINTS" id="PR00108">
    <property type="entry name" value="THYMDSNTHASE"/>
</dbReference>
<organism evidence="6 7">
    <name type="scientific">Pseudoalteromonas luteoviolacea H33</name>
    <dbReference type="NCBI Taxonomy" id="1365251"/>
    <lineage>
        <taxon>Bacteria</taxon>
        <taxon>Pseudomonadati</taxon>
        <taxon>Pseudomonadota</taxon>
        <taxon>Gammaproteobacteria</taxon>
        <taxon>Alteromonadales</taxon>
        <taxon>Pseudoalteromonadaceae</taxon>
        <taxon>Pseudoalteromonas</taxon>
    </lineage>
</organism>
<comment type="caution">
    <text evidence="6">The sequence shown here is derived from an EMBL/GenBank/DDBJ whole genome shotgun (WGS) entry which is preliminary data.</text>
</comment>
<comment type="caution">
    <text evidence="4">Lacks conserved residue(s) required for the propagation of feature annotation.</text>
</comment>
<evidence type="ECO:0000313" key="6">
    <source>
        <dbReference type="EMBL" id="KZN53299.1"/>
    </source>
</evidence>
<evidence type="ECO:0000259" key="5">
    <source>
        <dbReference type="Pfam" id="PF00303"/>
    </source>
</evidence>
<dbReference type="RefSeq" id="WP_063360370.1">
    <property type="nucleotide sequence ID" value="NZ_AUXZ01000046.1"/>
</dbReference>
<evidence type="ECO:0000256" key="4">
    <source>
        <dbReference type="HAMAP-Rule" id="MF_00008"/>
    </source>
</evidence>
<dbReference type="InterPro" id="IPR023451">
    <property type="entry name" value="Thymidate_synth/dCMP_Mease_dom"/>
</dbReference>
<dbReference type="PATRIC" id="fig|1365251.3.peg.669"/>
<dbReference type="InterPro" id="IPR000398">
    <property type="entry name" value="Thymidylate_synthase"/>
</dbReference>
<dbReference type="EMBL" id="AUXZ01000046">
    <property type="protein sequence ID" value="KZN53299.1"/>
    <property type="molecule type" value="Genomic_DNA"/>
</dbReference>
<comment type="catalytic activity">
    <reaction evidence="4">
        <text>dUMP + (6R)-5,10-methylene-5,6,7,8-tetrahydrofolate = 7,8-dihydrofolate + dTMP</text>
        <dbReference type="Rhea" id="RHEA:12104"/>
        <dbReference type="ChEBI" id="CHEBI:15636"/>
        <dbReference type="ChEBI" id="CHEBI:57451"/>
        <dbReference type="ChEBI" id="CHEBI:63528"/>
        <dbReference type="ChEBI" id="CHEBI:246422"/>
        <dbReference type="EC" id="2.1.1.45"/>
    </reaction>
</comment>
<feature type="binding site" evidence="4">
    <location>
        <position position="282"/>
    </location>
    <ligand>
        <name>(6R)-5,10-methylene-5,6,7,8-tetrahydrofolate</name>
        <dbReference type="ChEBI" id="CHEBI:15636"/>
    </ligand>
</feature>
<feature type="binding site" description="in other chain" evidence="4">
    <location>
        <position position="191"/>
    </location>
    <ligand>
        <name>dUMP</name>
        <dbReference type="ChEBI" id="CHEBI:246422"/>
        <note>ligand shared between dimeric partners</note>
    </ligand>
</feature>
<name>A0A167FWD9_9GAMM</name>
<dbReference type="Proteomes" id="UP000076503">
    <property type="component" value="Unassembled WGS sequence"/>
</dbReference>
<dbReference type="GO" id="GO:0032259">
    <property type="term" value="P:methylation"/>
    <property type="evidence" value="ECO:0007669"/>
    <property type="project" value="UniProtKB-KW"/>
</dbReference>
<proteinExistence type="inferred from homology"/>
<dbReference type="UniPathway" id="UPA00575"/>
<dbReference type="Gene3D" id="3.30.572.10">
    <property type="entry name" value="Thymidylate synthase/dCMP hydroxymethylase domain"/>
    <property type="match status" value="1"/>
</dbReference>
<dbReference type="GO" id="GO:0006235">
    <property type="term" value="P:dTTP biosynthetic process"/>
    <property type="evidence" value="ECO:0007669"/>
    <property type="project" value="UniProtKB-UniRule"/>
</dbReference>
<dbReference type="GO" id="GO:0004799">
    <property type="term" value="F:thymidylate synthase activity"/>
    <property type="evidence" value="ECO:0007669"/>
    <property type="project" value="UniProtKB-UniRule"/>
</dbReference>
<feature type="binding site" evidence="4">
    <location>
        <position position="183"/>
    </location>
    <ligand>
        <name>(6R)-5,10-methylene-5,6,7,8-tetrahydrofolate</name>
        <dbReference type="ChEBI" id="CHEBI:15636"/>
    </ligand>
</feature>
<comment type="pathway">
    <text evidence="4">Pyrimidine metabolism; dTTP biosynthesis.</text>
</comment>
<evidence type="ECO:0000256" key="3">
    <source>
        <dbReference type="ARBA" id="ARBA00022679"/>
    </source>
</evidence>
<accession>A0A167FWD9</accession>
<keyword evidence="3 4" id="KW-0808">Transferase</keyword>
<dbReference type="NCBIfam" id="NF002498">
    <property type="entry name" value="PRK01827.1-4"/>
    <property type="match status" value="1"/>
</dbReference>
<keyword evidence="4" id="KW-0545">Nucleotide biosynthesis</keyword>
<comment type="subunit">
    <text evidence="4">Homodimer.</text>
</comment>
<comment type="function">
    <text evidence="4">Catalyzes the reductive methylation of 2'-deoxyuridine-5'-monophosphate (dUMP) to 2'-deoxythymidine-5'-monophosphate (dTMP) while utilizing 5,10-methylenetetrahydrofolate (mTHF) as the methyl donor and reductant in the reaction, yielding dihydrofolate (DHF) as a by-product. This enzymatic reaction provides an intracellular de novo source of dTMP, an essential precursor for DNA biosynthesis.</text>
</comment>
<dbReference type="InterPro" id="IPR036926">
    <property type="entry name" value="Thymidate_synth/dCMP_Mease_sf"/>
</dbReference>
<dbReference type="GO" id="GO:0006231">
    <property type="term" value="P:dTMP biosynthetic process"/>
    <property type="evidence" value="ECO:0007669"/>
    <property type="project" value="UniProtKB-UniRule"/>
</dbReference>
<evidence type="ECO:0000313" key="7">
    <source>
        <dbReference type="Proteomes" id="UP000076503"/>
    </source>
</evidence>
<keyword evidence="2 4" id="KW-0489">Methyltransferase</keyword>
<reference evidence="6 7" key="1">
    <citation type="submission" date="2013-07" db="EMBL/GenBank/DDBJ databases">
        <title>Comparative Genomic and Metabolomic Analysis of Twelve Strains of Pseudoalteromonas luteoviolacea.</title>
        <authorList>
            <person name="Vynne N.G."/>
            <person name="Mansson M."/>
            <person name="Gram L."/>
        </authorList>
    </citation>
    <scope>NUCLEOTIDE SEQUENCE [LARGE SCALE GENOMIC DNA]</scope>
    <source>
        <strain evidence="6 7">H33</strain>
    </source>
</reference>
<comment type="subcellular location">
    <subcellularLocation>
        <location evidence="4">Cytoplasm</location>
    </subcellularLocation>
</comment>
<evidence type="ECO:0000256" key="2">
    <source>
        <dbReference type="ARBA" id="ARBA00022603"/>
    </source>
</evidence>
<feature type="domain" description="Thymidylate synthase/dCMP hydroxymethylase" evidence="5">
    <location>
        <begin position="3"/>
        <end position="283"/>
    </location>
</feature>
<dbReference type="InterPro" id="IPR045097">
    <property type="entry name" value="Thymidate_synth/dCMP_Mease"/>
</dbReference>
<feature type="binding site" description="in other chain" evidence="4">
    <location>
        <begin position="221"/>
        <end position="223"/>
    </location>
    <ligand>
        <name>dUMP</name>
        <dbReference type="ChEBI" id="CHEBI:246422"/>
        <note>ligand shared between dimeric partners</note>
    </ligand>
</feature>
<dbReference type="EC" id="2.1.1.45" evidence="1 4"/>
<dbReference type="OrthoDB" id="9774633at2"/>
<dbReference type="Pfam" id="PF00303">
    <property type="entry name" value="Thymidylat_synt"/>
    <property type="match status" value="1"/>
</dbReference>